<evidence type="ECO:0000259" key="3">
    <source>
        <dbReference type="PROSITE" id="PS50157"/>
    </source>
</evidence>
<evidence type="ECO:0000256" key="1">
    <source>
        <dbReference type="PROSITE-ProRule" id="PRU00042"/>
    </source>
</evidence>
<evidence type="ECO:0000313" key="5">
    <source>
        <dbReference type="Proteomes" id="UP000244855"/>
    </source>
</evidence>
<evidence type="ECO:0000313" key="4">
    <source>
        <dbReference type="EMBL" id="PVI08529.1"/>
    </source>
</evidence>
<feature type="region of interest" description="Disordered" evidence="2">
    <location>
        <begin position="133"/>
        <end position="227"/>
    </location>
</feature>
<keyword evidence="1" id="KW-0862">Zinc</keyword>
<dbReference type="STRING" id="97972.A0A2V1EEP1"/>
<dbReference type="EMBL" id="KZ805300">
    <property type="protein sequence ID" value="PVI08529.1"/>
    <property type="molecule type" value="Genomic_DNA"/>
</dbReference>
<feature type="region of interest" description="Disordered" evidence="2">
    <location>
        <begin position="42"/>
        <end position="69"/>
    </location>
</feature>
<accession>A0A2V1EEP1</accession>
<dbReference type="PROSITE" id="PS00028">
    <property type="entry name" value="ZINC_FINGER_C2H2_1"/>
    <property type="match status" value="1"/>
</dbReference>
<organism evidence="4 5">
    <name type="scientific">Periconia macrospinosa</name>
    <dbReference type="NCBI Taxonomy" id="97972"/>
    <lineage>
        <taxon>Eukaryota</taxon>
        <taxon>Fungi</taxon>
        <taxon>Dikarya</taxon>
        <taxon>Ascomycota</taxon>
        <taxon>Pezizomycotina</taxon>
        <taxon>Dothideomycetes</taxon>
        <taxon>Pleosporomycetidae</taxon>
        <taxon>Pleosporales</taxon>
        <taxon>Massarineae</taxon>
        <taxon>Periconiaceae</taxon>
        <taxon>Periconia</taxon>
    </lineage>
</organism>
<feature type="compositionally biased region" description="Basic and acidic residues" evidence="2">
    <location>
        <begin position="139"/>
        <end position="151"/>
    </location>
</feature>
<dbReference type="SMART" id="SM00355">
    <property type="entry name" value="ZnF_C2H2"/>
    <property type="match status" value="2"/>
</dbReference>
<name>A0A2V1EEP1_9PLEO</name>
<gene>
    <name evidence="4" type="ORF">DM02DRAFT_722749</name>
</gene>
<dbReference type="OrthoDB" id="3800855at2759"/>
<protein>
    <recommendedName>
        <fullName evidence="3">C2H2-type domain-containing protein</fullName>
    </recommendedName>
</protein>
<feature type="region of interest" description="Disordered" evidence="2">
    <location>
        <begin position="1"/>
        <end position="27"/>
    </location>
</feature>
<keyword evidence="5" id="KW-1185">Reference proteome</keyword>
<proteinExistence type="predicted"/>
<dbReference type="PROSITE" id="PS50157">
    <property type="entry name" value="ZINC_FINGER_C2H2_2"/>
    <property type="match status" value="1"/>
</dbReference>
<keyword evidence="1" id="KW-0863">Zinc-finger</keyword>
<evidence type="ECO:0000256" key="2">
    <source>
        <dbReference type="SAM" id="MobiDB-lite"/>
    </source>
</evidence>
<feature type="domain" description="C2H2-type" evidence="3">
    <location>
        <begin position="265"/>
        <end position="296"/>
    </location>
</feature>
<dbReference type="GO" id="GO:0008270">
    <property type="term" value="F:zinc ion binding"/>
    <property type="evidence" value="ECO:0007669"/>
    <property type="project" value="UniProtKB-KW"/>
</dbReference>
<dbReference type="InterPro" id="IPR013087">
    <property type="entry name" value="Znf_C2H2_type"/>
</dbReference>
<keyword evidence="1" id="KW-0479">Metal-binding</keyword>
<sequence length="302" mass="34097">MDHWQENLPSDRVAPDGRSVSQNEGTEDQSFRAFIEGHDQQHYHYFPSNGNVQSGSLNPSQHAQNFHPIHPWSPLNLRANPDYVAPPSNPINQEPLIPDIMQPMQGHSFYQSPGSHQHMHSFPSNEDLLSYPFASGPCEHPHASSEPEVENHNNNNYLGVLPDPPTSLSDRDELLSPPMVEQATPEAQCQSPDTRHDDSNHLSPPFKREGTSPLPSTRRRAKSTTIPDELGCPIDDCTARFHGEYRKSNLARHIRLRHDRGGRTYACEGGCGKIFNRQDARLKHYRRQHPHLASAPPIPRKN</sequence>
<feature type="compositionally biased region" description="Polar residues" evidence="2">
    <location>
        <begin position="48"/>
        <end position="64"/>
    </location>
</feature>
<reference evidence="4 5" key="1">
    <citation type="journal article" date="2018" name="Sci. Rep.">
        <title>Comparative genomics provides insights into the lifestyle and reveals functional heterogeneity of dark septate endophytic fungi.</title>
        <authorList>
            <person name="Knapp D.G."/>
            <person name="Nemeth J.B."/>
            <person name="Barry K."/>
            <person name="Hainaut M."/>
            <person name="Henrissat B."/>
            <person name="Johnson J."/>
            <person name="Kuo A."/>
            <person name="Lim J.H.P."/>
            <person name="Lipzen A."/>
            <person name="Nolan M."/>
            <person name="Ohm R.A."/>
            <person name="Tamas L."/>
            <person name="Grigoriev I.V."/>
            <person name="Spatafora J.W."/>
            <person name="Nagy L.G."/>
            <person name="Kovacs G.M."/>
        </authorList>
    </citation>
    <scope>NUCLEOTIDE SEQUENCE [LARGE SCALE GENOMIC DNA]</scope>
    <source>
        <strain evidence="4 5">DSE2036</strain>
    </source>
</reference>
<dbReference type="Gene3D" id="3.30.160.60">
    <property type="entry name" value="Classic Zinc Finger"/>
    <property type="match status" value="1"/>
</dbReference>
<feature type="compositionally biased region" description="Basic and acidic residues" evidence="2">
    <location>
        <begin position="193"/>
        <end position="210"/>
    </location>
</feature>
<dbReference type="Proteomes" id="UP000244855">
    <property type="component" value="Unassembled WGS sequence"/>
</dbReference>
<dbReference type="AlphaFoldDB" id="A0A2V1EEP1"/>